<evidence type="ECO:0000313" key="2">
    <source>
        <dbReference type="EMBL" id="MBB3774092.1"/>
    </source>
</evidence>
<dbReference type="OrthoDB" id="7391872at2"/>
<comment type="caution">
    <text evidence="3">The sequence shown here is derived from an EMBL/GenBank/DDBJ whole genome shotgun (WGS) entry which is preliminary data.</text>
</comment>
<keyword evidence="5" id="KW-1185">Reference proteome</keyword>
<dbReference type="EMBL" id="JACICE010000001">
    <property type="protein sequence ID" value="MBB3774092.1"/>
    <property type="molecule type" value="Genomic_DNA"/>
</dbReference>
<dbReference type="Proteomes" id="UP000548685">
    <property type="component" value="Unassembled WGS sequence"/>
</dbReference>
<feature type="transmembrane region" description="Helical" evidence="1">
    <location>
        <begin position="48"/>
        <end position="66"/>
    </location>
</feature>
<dbReference type="Proteomes" id="UP000430021">
    <property type="component" value="Unassembled WGS sequence"/>
</dbReference>
<dbReference type="AlphaFoldDB" id="A0A6I4UIE7"/>
<organism evidence="3 4">
    <name type="scientific">Erythrobacter ramosus</name>
    <dbReference type="NCBI Taxonomy" id="35811"/>
    <lineage>
        <taxon>Bacteria</taxon>
        <taxon>Pseudomonadati</taxon>
        <taxon>Pseudomonadota</taxon>
        <taxon>Alphaproteobacteria</taxon>
        <taxon>Sphingomonadales</taxon>
        <taxon>Erythrobacteraceae</taxon>
        <taxon>Erythrobacter/Porphyrobacter group</taxon>
        <taxon>Erythrobacter</taxon>
    </lineage>
</organism>
<evidence type="ECO:0000313" key="3">
    <source>
        <dbReference type="EMBL" id="MXP38246.1"/>
    </source>
</evidence>
<keyword evidence="1" id="KW-0472">Membrane</keyword>
<gene>
    <name evidence="2" type="ORF">FHS52_000035</name>
    <name evidence="3" type="ORF">GRI59_06410</name>
</gene>
<protein>
    <submittedName>
        <fullName evidence="3">Uncharacterized protein</fullName>
    </submittedName>
</protein>
<dbReference type="RefSeq" id="WP_160760312.1">
    <property type="nucleotide sequence ID" value="NZ_BAAADZ010000002.1"/>
</dbReference>
<evidence type="ECO:0000256" key="1">
    <source>
        <dbReference type="SAM" id="Phobius"/>
    </source>
</evidence>
<feature type="transmembrane region" description="Helical" evidence="1">
    <location>
        <begin position="12"/>
        <end position="36"/>
    </location>
</feature>
<evidence type="ECO:0000313" key="4">
    <source>
        <dbReference type="Proteomes" id="UP000430021"/>
    </source>
</evidence>
<evidence type="ECO:0000313" key="5">
    <source>
        <dbReference type="Proteomes" id="UP000548685"/>
    </source>
</evidence>
<accession>A0A6I4UIE7</accession>
<reference evidence="3 4" key="1">
    <citation type="submission" date="2019-12" db="EMBL/GenBank/DDBJ databases">
        <title>Genomic-based taxomic classification of the family Erythrobacteraceae.</title>
        <authorList>
            <person name="Xu L."/>
        </authorList>
    </citation>
    <scope>NUCLEOTIDE SEQUENCE [LARGE SCALE GENOMIC DNA]</scope>
    <source>
        <strain evidence="3 4">JCM 10282</strain>
    </source>
</reference>
<keyword evidence="1" id="KW-0812">Transmembrane</keyword>
<sequence length="96" mass="10454">MGFLFLCLTFLAGVTIGTVEIALINIIVFMGFALAADQFLAPRYGKNGLVYGMAGAFFLSFLWPVAVHTWRGEPTCVGEHCLPKEPEMTVTLSPAR</sequence>
<reference evidence="2 5" key="2">
    <citation type="submission" date="2020-08" db="EMBL/GenBank/DDBJ databases">
        <title>Genomic Encyclopedia of Type Strains, Phase IV (KMG-IV): sequencing the most valuable type-strain genomes for metagenomic binning, comparative biology and taxonomic classification.</title>
        <authorList>
            <person name="Goeker M."/>
        </authorList>
    </citation>
    <scope>NUCLEOTIDE SEQUENCE [LARGE SCALE GENOMIC DNA]</scope>
    <source>
        <strain evidence="2 5">DSM 8510</strain>
    </source>
</reference>
<name>A0A6I4UIE7_9SPHN</name>
<proteinExistence type="predicted"/>
<dbReference type="EMBL" id="WTYB01000001">
    <property type="protein sequence ID" value="MXP38246.1"/>
    <property type="molecule type" value="Genomic_DNA"/>
</dbReference>
<keyword evidence="1" id="KW-1133">Transmembrane helix</keyword>